<keyword evidence="4 9" id="KW-0349">Heme</keyword>
<dbReference type="GO" id="GO:0020037">
    <property type="term" value="F:heme binding"/>
    <property type="evidence" value="ECO:0007669"/>
    <property type="project" value="InterPro"/>
</dbReference>
<keyword evidence="10" id="KW-0472">Membrane</keyword>
<comment type="similarity">
    <text evidence="3">Belongs to the cytochrome P450 family.</text>
</comment>
<dbReference type="GO" id="GO:0004497">
    <property type="term" value="F:monooxygenase activity"/>
    <property type="evidence" value="ECO:0007669"/>
    <property type="project" value="UniProtKB-KW"/>
</dbReference>
<keyword evidence="7 9" id="KW-0408">Iron</keyword>
<evidence type="ECO:0000256" key="5">
    <source>
        <dbReference type="ARBA" id="ARBA00022723"/>
    </source>
</evidence>
<dbReference type="InterPro" id="IPR002401">
    <property type="entry name" value="Cyt_P450_E_grp-I"/>
</dbReference>
<evidence type="ECO:0000256" key="9">
    <source>
        <dbReference type="PIRSR" id="PIRSR602401-1"/>
    </source>
</evidence>
<dbReference type="Pfam" id="PF00067">
    <property type="entry name" value="p450"/>
    <property type="match status" value="1"/>
</dbReference>
<evidence type="ECO:0000256" key="3">
    <source>
        <dbReference type="ARBA" id="ARBA00010617"/>
    </source>
</evidence>
<comment type="subcellular location">
    <subcellularLocation>
        <location evidence="2">Membrane</location>
        <topology evidence="2">Single-pass membrane protein</topology>
    </subcellularLocation>
</comment>
<dbReference type="PRINTS" id="PR00463">
    <property type="entry name" value="EP450I"/>
</dbReference>
<dbReference type="InterPro" id="IPR036396">
    <property type="entry name" value="Cyt_P450_sf"/>
</dbReference>
<evidence type="ECO:0000256" key="10">
    <source>
        <dbReference type="SAM" id="Phobius"/>
    </source>
</evidence>
<feature type="transmembrane region" description="Helical" evidence="10">
    <location>
        <begin position="31"/>
        <end position="56"/>
    </location>
</feature>
<dbReference type="STRING" id="78410.A0A0P7BGI6"/>
<feature type="binding site" description="axial binding residue" evidence="9">
    <location>
        <position position="477"/>
    </location>
    <ligand>
        <name>heme</name>
        <dbReference type="ChEBI" id="CHEBI:30413"/>
    </ligand>
    <ligandPart>
        <name>Fe</name>
        <dbReference type="ChEBI" id="CHEBI:18248"/>
    </ligandPart>
</feature>
<dbReference type="GO" id="GO:0005506">
    <property type="term" value="F:iron ion binding"/>
    <property type="evidence" value="ECO:0007669"/>
    <property type="project" value="InterPro"/>
</dbReference>
<keyword evidence="10" id="KW-0812">Transmembrane</keyword>
<evidence type="ECO:0000256" key="7">
    <source>
        <dbReference type="ARBA" id="ARBA00023004"/>
    </source>
</evidence>
<evidence type="ECO:0000256" key="4">
    <source>
        <dbReference type="ARBA" id="ARBA00022617"/>
    </source>
</evidence>
<dbReference type="CDD" id="cd11041">
    <property type="entry name" value="CYP503A1-like"/>
    <property type="match status" value="1"/>
</dbReference>
<evidence type="ECO:0000256" key="8">
    <source>
        <dbReference type="ARBA" id="ARBA00023033"/>
    </source>
</evidence>
<evidence type="ECO:0000256" key="2">
    <source>
        <dbReference type="ARBA" id="ARBA00004167"/>
    </source>
</evidence>
<dbReference type="GO" id="GO:0016705">
    <property type="term" value="F:oxidoreductase activity, acting on paired donors, with incorporation or reduction of molecular oxygen"/>
    <property type="evidence" value="ECO:0007669"/>
    <property type="project" value="InterPro"/>
</dbReference>
<proteinExistence type="inferred from homology"/>
<keyword evidence="12" id="KW-1185">Reference proteome</keyword>
<dbReference type="PANTHER" id="PTHR46206:SF6">
    <property type="entry name" value="CYTOCHROME P450 MONOOXYGENASE AN1598-RELATED"/>
    <property type="match status" value="1"/>
</dbReference>
<evidence type="ECO:0000256" key="1">
    <source>
        <dbReference type="ARBA" id="ARBA00001971"/>
    </source>
</evidence>
<dbReference type="OrthoDB" id="1844152at2759"/>
<dbReference type="AlphaFoldDB" id="A0A0P7BGI6"/>
<dbReference type="InterPro" id="IPR001128">
    <property type="entry name" value="Cyt_P450"/>
</dbReference>
<dbReference type="Gene3D" id="1.10.630.10">
    <property type="entry name" value="Cytochrome P450"/>
    <property type="match status" value="1"/>
</dbReference>
<dbReference type="PANTHER" id="PTHR46206">
    <property type="entry name" value="CYTOCHROME P450"/>
    <property type="match status" value="1"/>
</dbReference>
<keyword evidence="8" id="KW-0503">Monooxygenase</keyword>
<comment type="caution">
    <text evidence="11">The sequence shown here is derived from an EMBL/GenBank/DDBJ whole genome shotgun (WGS) entry which is preliminary data.</text>
</comment>
<dbReference type="SUPFAM" id="SSF48264">
    <property type="entry name" value="Cytochrome P450"/>
    <property type="match status" value="1"/>
</dbReference>
<protein>
    <submittedName>
        <fullName evidence="11">Ent-kaurene oxidase</fullName>
    </submittedName>
</protein>
<accession>A0A0P7BGI6</accession>
<name>A0A0P7BGI6_9HYPO</name>
<keyword evidence="6" id="KW-0560">Oxidoreductase</keyword>
<organism evidence="11 12">
    <name type="scientific">Neonectria ditissima</name>
    <dbReference type="NCBI Taxonomy" id="78410"/>
    <lineage>
        <taxon>Eukaryota</taxon>
        <taxon>Fungi</taxon>
        <taxon>Dikarya</taxon>
        <taxon>Ascomycota</taxon>
        <taxon>Pezizomycotina</taxon>
        <taxon>Sordariomycetes</taxon>
        <taxon>Hypocreomycetidae</taxon>
        <taxon>Hypocreales</taxon>
        <taxon>Nectriaceae</taxon>
        <taxon>Neonectria</taxon>
    </lineage>
</organism>
<dbReference type="EMBL" id="LKCW01000050">
    <property type="protein sequence ID" value="KPM42339.1"/>
    <property type="molecule type" value="Genomic_DNA"/>
</dbReference>
<gene>
    <name evidence="11" type="ORF">AK830_g4206</name>
</gene>
<keyword evidence="5 9" id="KW-0479">Metal-binding</keyword>
<comment type="cofactor">
    <cofactor evidence="1 9">
        <name>heme</name>
        <dbReference type="ChEBI" id="CHEBI:30413"/>
    </cofactor>
</comment>
<dbReference type="GO" id="GO:0016020">
    <property type="term" value="C:membrane"/>
    <property type="evidence" value="ECO:0007669"/>
    <property type="project" value="UniProtKB-SubCell"/>
</dbReference>
<evidence type="ECO:0000313" key="12">
    <source>
        <dbReference type="Proteomes" id="UP000050424"/>
    </source>
</evidence>
<evidence type="ECO:0000256" key="6">
    <source>
        <dbReference type="ARBA" id="ARBA00023002"/>
    </source>
</evidence>
<evidence type="ECO:0000313" key="11">
    <source>
        <dbReference type="EMBL" id="KPM42339.1"/>
    </source>
</evidence>
<sequence length="544" mass="61908">MAYTIKTTNITSWPEWVPFEPSQLEQIEPSVIGAITLGVLSFLYLGSIVNSLLFGVKAPFVGYRSFFEPTWLLRLRFVWSGPSIINEGYRLHKESLFQLRRIGTDILLLPSKYVEEIRTLTKDETRSVEPFIHDFVGDYTRGLVFLQSDLQNRVIQQKLTPYLSSLTAVMKTELDLALKLEVPSCEDEWVKVDLNFIFTRIIARISARVFLGPEQCYNEEWLSTTAEYSKNLFITGMILRLFPKVMRPFVAPLLPTYRALLSNVATGRRVVTSIVTSRRADEAQWGEQYARPTDILQWMMDSATGEEQLIENLSQRILILSLASIHTTALTMTQAMYDLCANPEHFEPLRQEVTEVLRREGGWKKTTLNYFLRLDSLLKESQRFNPVFLLTFNRIFHKPLKLSDGTVLPAGTRVAVAANAKLQDAAHVPGPAGPGEFDPFRYSRLREDPAHPENAQKHLFAMIDSNNMAFGYGKYGCPGRFYASNEMKLVLAHLLLLYDIKLQDGQGRPKNLSVDSDMFPDPAARVLIKKRGVADQAIRELVES</sequence>
<reference evidence="11 12" key="1">
    <citation type="submission" date="2015-09" db="EMBL/GenBank/DDBJ databases">
        <title>Draft genome of a European isolate of the apple canker pathogen Neonectria ditissima.</title>
        <authorList>
            <person name="Gomez-Cortecero A."/>
            <person name="Harrison R.J."/>
            <person name="Armitage A.D."/>
        </authorList>
    </citation>
    <scope>NUCLEOTIDE SEQUENCE [LARGE SCALE GENOMIC DNA]</scope>
    <source>
        <strain evidence="11 12">R09/05</strain>
    </source>
</reference>
<keyword evidence="10" id="KW-1133">Transmembrane helix</keyword>
<dbReference type="Proteomes" id="UP000050424">
    <property type="component" value="Unassembled WGS sequence"/>
</dbReference>